<protein>
    <recommendedName>
        <fullName evidence="4">BHLH domain-containing protein</fullName>
    </recommendedName>
</protein>
<feature type="region of interest" description="Disordered" evidence="1">
    <location>
        <begin position="1"/>
        <end position="20"/>
    </location>
</feature>
<feature type="region of interest" description="Disordered" evidence="1">
    <location>
        <begin position="44"/>
        <end position="97"/>
    </location>
</feature>
<evidence type="ECO:0000313" key="3">
    <source>
        <dbReference type="Proteomes" id="UP001358417"/>
    </source>
</evidence>
<dbReference type="RefSeq" id="XP_064699858.1">
    <property type="nucleotide sequence ID" value="XM_064855489.1"/>
</dbReference>
<evidence type="ECO:0000313" key="2">
    <source>
        <dbReference type="EMBL" id="KAK5043468.1"/>
    </source>
</evidence>
<reference evidence="2 3" key="1">
    <citation type="submission" date="2023-08" db="EMBL/GenBank/DDBJ databases">
        <title>Black Yeasts Isolated from many extreme environments.</title>
        <authorList>
            <person name="Coleine C."/>
            <person name="Stajich J.E."/>
            <person name="Selbmann L."/>
        </authorList>
    </citation>
    <scope>NUCLEOTIDE SEQUENCE [LARGE SCALE GENOMIC DNA]</scope>
    <source>
        <strain evidence="2 3">CCFEE 5792</strain>
    </source>
</reference>
<proteinExistence type="predicted"/>
<evidence type="ECO:0000256" key="1">
    <source>
        <dbReference type="SAM" id="MobiDB-lite"/>
    </source>
</evidence>
<dbReference type="AlphaFoldDB" id="A0AAV9MS37"/>
<organism evidence="2 3">
    <name type="scientific">Exophiala bonariae</name>
    <dbReference type="NCBI Taxonomy" id="1690606"/>
    <lineage>
        <taxon>Eukaryota</taxon>
        <taxon>Fungi</taxon>
        <taxon>Dikarya</taxon>
        <taxon>Ascomycota</taxon>
        <taxon>Pezizomycotina</taxon>
        <taxon>Eurotiomycetes</taxon>
        <taxon>Chaetothyriomycetidae</taxon>
        <taxon>Chaetothyriales</taxon>
        <taxon>Herpotrichiellaceae</taxon>
        <taxon>Exophiala</taxon>
    </lineage>
</organism>
<gene>
    <name evidence="2" type="ORF">LTR84_011962</name>
</gene>
<keyword evidence="3" id="KW-1185">Reference proteome</keyword>
<comment type="caution">
    <text evidence="2">The sequence shown here is derived from an EMBL/GenBank/DDBJ whole genome shotgun (WGS) entry which is preliminary data.</text>
</comment>
<dbReference type="GeneID" id="89980111"/>
<accession>A0AAV9MS37</accession>
<dbReference type="EMBL" id="JAVRRD010000063">
    <property type="protein sequence ID" value="KAK5043468.1"/>
    <property type="molecule type" value="Genomic_DNA"/>
</dbReference>
<evidence type="ECO:0008006" key="4">
    <source>
        <dbReference type="Google" id="ProtNLM"/>
    </source>
</evidence>
<dbReference type="Proteomes" id="UP001358417">
    <property type="component" value="Unassembled WGS sequence"/>
</dbReference>
<name>A0AAV9MS37_9EURO</name>
<sequence>MSTRKQKVPGPSRTKILEDRHRRAKALVTRLHAQYPDLELGKKLSDIFDSPPASPDPQLDILGTSDHTPSSGVPDTIDDKPGSTSNQHVSGRHGDKAINKIVINDRPLGSTPPPSIGEDEESMVKEDHIDDGLLFAIDRPQFHHQALLSPFSTQPQVAFHGQPAMYSQTVGSFTFPATTESSIGQVMTEVPYPEGSTWLHGDISGHFCQQIPHNITGNF</sequence>